<dbReference type="STRING" id="419597.SAMN04487957_10660"/>
<dbReference type="AlphaFoldDB" id="A0A1H0JCX8"/>
<keyword evidence="4" id="KW-0963">Cytoplasm</keyword>
<keyword evidence="8" id="KW-0520">NAD</keyword>
<dbReference type="Pfam" id="PF18113">
    <property type="entry name" value="Rbx_binding"/>
    <property type="match status" value="1"/>
</dbReference>
<keyword evidence="5" id="KW-0285">Flavoprotein</keyword>
<dbReference type="PRINTS" id="PR00411">
    <property type="entry name" value="PNDRDTASEI"/>
</dbReference>
<keyword evidence="7" id="KW-0560">Oxidoreductase</keyword>
<dbReference type="InterPro" id="IPR023753">
    <property type="entry name" value="FAD/NAD-binding_dom"/>
</dbReference>
<keyword evidence="6" id="KW-0274">FAD</keyword>
<evidence type="ECO:0000256" key="6">
    <source>
        <dbReference type="ARBA" id="ARBA00022827"/>
    </source>
</evidence>
<dbReference type="SUPFAM" id="SSF51905">
    <property type="entry name" value="FAD/NAD(P)-binding domain"/>
    <property type="match status" value="1"/>
</dbReference>
<dbReference type="GO" id="GO:0005737">
    <property type="term" value="C:cytoplasm"/>
    <property type="evidence" value="ECO:0007669"/>
    <property type="project" value="UniProtKB-SubCell"/>
</dbReference>
<comment type="subcellular location">
    <subcellularLocation>
        <location evidence="2">Cytoplasm</location>
    </subcellularLocation>
</comment>
<dbReference type="EMBL" id="FNIV01000006">
    <property type="protein sequence ID" value="SDO41383.1"/>
    <property type="molecule type" value="Genomic_DNA"/>
</dbReference>
<dbReference type="Proteomes" id="UP000199075">
    <property type="component" value="Unassembled WGS sequence"/>
</dbReference>
<evidence type="ECO:0000313" key="11">
    <source>
        <dbReference type="EMBL" id="SDO41383.1"/>
    </source>
</evidence>
<evidence type="ECO:0000259" key="9">
    <source>
        <dbReference type="Pfam" id="PF07992"/>
    </source>
</evidence>
<evidence type="ECO:0000256" key="7">
    <source>
        <dbReference type="ARBA" id="ARBA00023002"/>
    </source>
</evidence>
<evidence type="ECO:0000256" key="2">
    <source>
        <dbReference type="ARBA" id="ARBA00004496"/>
    </source>
</evidence>
<evidence type="ECO:0000256" key="3">
    <source>
        <dbReference type="ARBA" id="ARBA00006442"/>
    </source>
</evidence>
<comment type="cofactor">
    <cofactor evidence="1">
        <name>FAD</name>
        <dbReference type="ChEBI" id="CHEBI:57692"/>
    </cofactor>
</comment>
<dbReference type="Pfam" id="PF07992">
    <property type="entry name" value="Pyr_redox_2"/>
    <property type="match status" value="1"/>
</dbReference>
<sequence>MSAAPLTILGSGMAGLGLLRQLRALDAERPVTLITADGGDDYSKPLLSTGFAKGLAPERLAARDALAVADSLDAVVRTHTRVEAIDPERRTLRIGEERLPFGELVLATGAAPVSPFGVPEALAGRVMAVNDLDDYRAFHAAVAALGRPARVAIIGAGLVGCEFANDLVAGGHRVSLIAPEAAPLPRLLPEPLGRALAEAFAEAGVALRLGVGVAGLEAEGSEARVRLEGGEGVAADLVLLATGLAPRTALAEAAGLAASAAGIHVDRTLATSAPGIFALGDVACVEGVNAMYVQPLQASARALARTLAGSPTPVRYGAWPVLVKTPLLPVVALPPRREPARWRIEGEAGDLTALAEAEDGRLIGFALTGACVRRKVELARAAPALLG</sequence>
<dbReference type="PANTHER" id="PTHR43429:SF3">
    <property type="entry name" value="NITRITE REDUCTASE [NAD(P)H]"/>
    <property type="match status" value="1"/>
</dbReference>
<protein>
    <submittedName>
        <fullName evidence="11">Rubredoxin-NAD+ reductase</fullName>
    </submittedName>
</protein>
<gene>
    <name evidence="11" type="ORF">SAMN04487957_10660</name>
</gene>
<feature type="domain" description="FAD/NAD(P)-binding" evidence="9">
    <location>
        <begin position="7"/>
        <end position="287"/>
    </location>
</feature>
<dbReference type="Gene3D" id="3.30.390.120">
    <property type="match status" value="1"/>
</dbReference>
<dbReference type="InterPro" id="IPR050260">
    <property type="entry name" value="FAD-bd_OxRdtase"/>
</dbReference>
<dbReference type="InterPro" id="IPR041364">
    <property type="entry name" value="Rbx-bd"/>
</dbReference>
<evidence type="ECO:0000256" key="8">
    <source>
        <dbReference type="ARBA" id="ARBA00023027"/>
    </source>
</evidence>
<dbReference type="GO" id="GO:0016491">
    <property type="term" value="F:oxidoreductase activity"/>
    <property type="evidence" value="ECO:0007669"/>
    <property type="project" value="UniProtKB-KW"/>
</dbReference>
<reference evidence="12" key="1">
    <citation type="submission" date="2016-10" db="EMBL/GenBank/DDBJ databases">
        <authorList>
            <person name="Varghese N."/>
            <person name="Submissions S."/>
        </authorList>
    </citation>
    <scope>NUCLEOTIDE SEQUENCE [LARGE SCALE GENOMIC DNA]</scope>
    <source>
        <strain evidence="12">CGMCC 1.6444</strain>
    </source>
</reference>
<evidence type="ECO:0000256" key="1">
    <source>
        <dbReference type="ARBA" id="ARBA00001974"/>
    </source>
</evidence>
<name>A0A1H0JCX8_9GAMM</name>
<dbReference type="InterPro" id="IPR036188">
    <property type="entry name" value="FAD/NAD-bd_sf"/>
</dbReference>
<dbReference type="OrthoDB" id="9800607at2"/>
<evidence type="ECO:0000313" key="12">
    <source>
        <dbReference type="Proteomes" id="UP000199075"/>
    </source>
</evidence>
<comment type="similarity">
    <text evidence="3">Belongs to the FAD-dependent oxidoreductase family.</text>
</comment>
<dbReference type="Gene3D" id="3.50.50.60">
    <property type="entry name" value="FAD/NAD(P)-binding domain"/>
    <property type="match status" value="2"/>
</dbReference>
<evidence type="ECO:0000259" key="10">
    <source>
        <dbReference type="Pfam" id="PF18113"/>
    </source>
</evidence>
<proteinExistence type="inferred from homology"/>
<feature type="domain" description="Rubredoxin binding" evidence="10">
    <location>
        <begin position="313"/>
        <end position="381"/>
    </location>
</feature>
<keyword evidence="12" id="KW-1185">Reference proteome</keyword>
<evidence type="ECO:0000256" key="5">
    <source>
        <dbReference type="ARBA" id="ARBA00022630"/>
    </source>
</evidence>
<evidence type="ECO:0000256" key="4">
    <source>
        <dbReference type="ARBA" id="ARBA00022490"/>
    </source>
</evidence>
<dbReference type="RefSeq" id="WP_089678948.1">
    <property type="nucleotide sequence ID" value="NZ_FNIV01000006.1"/>
</dbReference>
<dbReference type="PANTHER" id="PTHR43429">
    <property type="entry name" value="PYRIDINE NUCLEOTIDE-DISULFIDE OXIDOREDUCTASE DOMAIN-CONTAINING"/>
    <property type="match status" value="1"/>
</dbReference>
<accession>A0A1H0JCX8</accession>
<organism evidence="11 12">
    <name type="scientific">Halomonas shengliensis</name>
    <dbReference type="NCBI Taxonomy" id="419597"/>
    <lineage>
        <taxon>Bacteria</taxon>
        <taxon>Pseudomonadati</taxon>
        <taxon>Pseudomonadota</taxon>
        <taxon>Gammaproteobacteria</taxon>
        <taxon>Oceanospirillales</taxon>
        <taxon>Halomonadaceae</taxon>
        <taxon>Halomonas</taxon>
    </lineage>
</organism>
<dbReference type="PRINTS" id="PR00368">
    <property type="entry name" value="FADPNR"/>
</dbReference>